<reference evidence="1" key="1">
    <citation type="submission" date="2008-06" db="EMBL/GenBank/DDBJ databases">
        <title>Complete sequence of Chlorobium phaeobacteroides BS1.</title>
        <authorList>
            <consortium name="US DOE Joint Genome Institute"/>
            <person name="Lucas S."/>
            <person name="Copeland A."/>
            <person name="Lapidus A."/>
            <person name="Glavina del Rio T."/>
            <person name="Dalin E."/>
            <person name="Tice H."/>
            <person name="Bruce D."/>
            <person name="Goodwin L."/>
            <person name="Pitluck S."/>
            <person name="Schmutz J."/>
            <person name="Larimer F."/>
            <person name="Land M."/>
            <person name="Hauser L."/>
            <person name="Kyrpides N."/>
            <person name="Ovchinnikova G."/>
            <person name="Li T."/>
            <person name="Liu Z."/>
            <person name="Zhao F."/>
            <person name="Overmann J."/>
            <person name="Bryant D.A."/>
            <person name="Richardson P."/>
        </authorList>
    </citation>
    <scope>NUCLEOTIDE SEQUENCE [LARGE SCALE GENOMIC DNA]</scope>
    <source>
        <strain evidence="1">BS1</strain>
    </source>
</reference>
<dbReference type="HOGENOM" id="CLU_160553_0_0_10"/>
<sequence>MQIPHRALGIVREIVTEMGHEVTYAYEDLIFSDHNAYLLQFTDTPDTLNLYFNIELSDEDGEAIAKKLNAAADTRHMSLVNKGHYELSENADDAIDIKFFNKENG</sequence>
<dbReference type="EMBL" id="CP001101">
    <property type="protein sequence ID" value="ACE04573.1"/>
    <property type="molecule type" value="Genomic_DNA"/>
</dbReference>
<dbReference type="eggNOG" id="ENOG50335BP">
    <property type="taxonomic scope" value="Bacteria"/>
</dbReference>
<dbReference type="AlphaFoldDB" id="B3EKN7"/>
<accession>B3EKN7</accession>
<dbReference type="KEGG" id="cpb:Cphamn1_1654"/>
<proteinExistence type="predicted"/>
<organism evidence="1">
    <name type="scientific">Chlorobium phaeobacteroides (strain BS1)</name>
    <dbReference type="NCBI Taxonomy" id="331678"/>
    <lineage>
        <taxon>Bacteria</taxon>
        <taxon>Pseudomonadati</taxon>
        <taxon>Chlorobiota</taxon>
        <taxon>Chlorobiia</taxon>
        <taxon>Chlorobiales</taxon>
        <taxon>Chlorobiaceae</taxon>
        <taxon>Chlorobium/Pelodictyon group</taxon>
        <taxon>Chlorobium</taxon>
    </lineage>
</organism>
<evidence type="ECO:0000313" key="1">
    <source>
        <dbReference type="EMBL" id="ACE04573.1"/>
    </source>
</evidence>
<dbReference type="OrthoDB" id="5432442at2"/>
<gene>
    <name evidence="1" type="ordered locus">Cphamn1_1654</name>
</gene>
<name>B3EKN7_CHLPB</name>
<protein>
    <submittedName>
        <fullName evidence="1">Uncharacterized protein</fullName>
    </submittedName>
</protein>